<organism evidence="1 2">
    <name type="scientific">Theobroma cacao</name>
    <name type="common">Cacao</name>
    <name type="synonym">Cocoa</name>
    <dbReference type="NCBI Taxonomy" id="3641"/>
    <lineage>
        <taxon>Eukaryota</taxon>
        <taxon>Viridiplantae</taxon>
        <taxon>Streptophyta</taxon>
        <taxon>Embryophyta</taxon>
        <taxon>Tracheophyta</taxon>
        <taxon>Spermatophyta</taxon>
        <taxon>Magnoliopsida</taxon>
        <taxon>eudicotyledons</taxon>
        <taxon>Gunneridae</taxon>
        <taxon>Pentapetalae</taxon>
        <taxon>rosids</taxon>
        <taxon>malvids</taxon>
        <taxon>Malvales</taxon>
        <taxon>Malvaceae</taxon>
        <taxon>Byttnerioideae</taxon>
        <taxon>Theobroma</taxon>
    </lineage>
</organism>
<reference evidence="1 2" key="1">
    <citation type="journal article" date="2013" name="Genome Biol.">
        <title>The genome sequence of the most widely cultivated cacao type and its use to identify candidate genes regulating pod color.</title>
        <authorList>
            <person name="Motamayor J.C."/>
            <person name="Mockaitis K."/>
            <person name="Schmutz J."/>
            <person name="Haiminen N."/>
            <person name="Iii D.L."/>
            <person name="Cornejo O."/>
            <person name="Findley S.D."/>
            <person name="Zheng P."/>
            <person name="Utro F."/>
            <person name="Royaert S."/>
            <person name="Saski C."/>
            <person name="Jenkins J."/>
            <person name="Podicheti R."/>
            <person name="Zhao M."/>
            <person name="Scheffler B.E."/>
            <person name="Stack J.C."/>
            <person name="Feltus F.A."/>
            <person name="Mustiga G.M."/>
            <person name="Amores F."/>
            <person name="Phillips W."/>
            <person name="Marelli J.P."/>
            <person name="May G.D."/>
            <person name="Shapiro H."/>
            <person name="Ma J."/>
            <person name="Bustamante C.D."/>
            <person name="Schnell R.J."/>
            <person name="Main D."/>
            <person name="Gilbert D."/>
            <person name="Parida L."/>
            <person name="Kuhn D.N."/>
        </authorList>
    </citation>
    <scope>NUCLEOTIDE SEQUENCE [LARGE SCALE GENOMIC DNA]</scope>
    <source>
        <strain evidence="2">cv. Matina 1-6</strain>
    </source>
</reference>
<dbReference type="HOGENOM" id="CLU_1392374_0_0_1"/>
<dbReference type="AlphaFoldDB" id="A0A061EWW7"/>
<gene>
    <name evidence="1" type="ORF">TCM_024716</name>
</gene>
<keyword evidence="2" id="KW-1185">Reference proteome</keyword>
<proteinExistence type="predicted"/>
<sequence length="196" mass="22096">MEMNGLRISTKEVVDVEESSVKCSTRYRSEPGQDKGLAINVQSPIHSYATSGNSLKPHPLVSRRRKSYSALYSPITLNSLHDDDDLELICRHHGWWVEILTPLSVVRNGCMVQLPMMDPWKTLLPPYLIAAFWMRALKAVTILGLTTIPIDSSQDDVAYWTLTPNGEFSTRSAWESYKLCLRACYCAKSAILIIYG</sequence>
<dbReference type="InParanoid" id="A0A061EWW7"/>
<dbReference type="Proteomes" id="UP000026915">
    <property type="component" value="Chromosome 5"/>
</dbReference>
<evidence type="ECO:0000313" key="2">
    <source>
        <dbReference type="Proteomes" id="UP000026915"/>
    </source>
</evidence>
<evidence type="ECO:0000313" key="1">
    <source>
        <dbReference type="EMBL" id="EOY09291.1"/>
    </source>
</evidence>
<name>A0A061EWW7_THECC</name>
<protein>
    <submittedName>
        <fullName evidence="1">Uncharacterized protein</fullName>
    </submittedName>
</protein>
<accession>A0A061EWW7</accession>
<dbReference type="EMBL" id="CM001883">
    <property type="protein sequence ID" value="EOY09291.1"/>
    <property type="molecule type" value="Genomic_DNA"/>
</dbReference>
<dbReference type="Gramene" id="EOY09291">
    <property type="protein sequence ID" value="EOY09291"/>
    <property type="gene ID" value="TCM_024716"/>
</dbReference>